<protein>
    <submittedName>
        <fullName evidence="5">Alginate lyase</fullName>
    </submittedName>
</protein>
<comment type="caution">
    <text evidence="5">The sequence shown here is derived from an EMBL/GenBank/DDBJ whole genome shotgun (WGS) entry which is preliminary data.</text>
</comment>
<keyword evidence="6" id="KW-1185">Reference proteome</keyword>
<dbReference type="OrthoDB" id="7210452at2"/>
<evidence type="ECO:0000313" key="5">
    <source>
        <dbReference type="EMBL" id="OWJ63960.1"/>
    </source>
</evidence>
<evidence type="ECO:0000256" key="3">
    <source>
        <dbReference type="SAM" id="SignalP"/>
    </source>
</evidence>
<feature type="chain" id="PRO_5012645719" evidence="3">
    <location>
        <begin position="23"/>
        <end position="416"/>
    </location>
</feature>
<dbReference type="InterPro" id="IPR008397">
    <property type="entry name" value="Alginate_lyase_dom"/>
</dbReference>
<sequence>MRAAAFVCTIVAVILTAASAIAAQPRWFTYDPVKIAQARAKIAAGDPLYRPSYTALLQAADKALAKKAPSVTDKTLTPASGDKHDYFSFGPYWWPNPDTPTGLPYIRRDGQTNPDSKTDATDSVRLSTFGSDLRSLGLAYTFTRDPKYAVKAAEMLRVWFIAPKTRMNPNMTYAQAIPGIVDGRGIGIIDSRAFIDVMDAVELIRPSGALREADYQLIKLWYRLFTHWLLTSENGFEEANWHNNHGTWYDAQVTAFALFTDQPDVAKRQLKIAVLRRVAGHFDKDGRQVAELERTRAFHYSQFNLQAFSRLGRYSELVDAGLTNGDTDPTDLWHFSLDSHGLQAGYGFVAGYVTPAGTIDPSWPYPELTPGDGLDEALGNLLAATRAYNDPALRQKAAILLAKFPGKIDALLLPLD</sequence>
<reference evidence="6" key="1">
    <citation type="submission" date="2017-05" db="EMBL/GenBank/DDBJ databases">
        <authorList>
            <person name="Macchi M."/>
            <person name="Festa S."/>
            <person name="Coppotelli B.M."/>
            <person name="Morelli I.S."/>
        </authorList>
    </citation>
    <scope>NUCLEOTIDE SEQUENCE [LARGE SCALE GENOMIC DNA]</scope>
    <source>
        <strain evidence="6">I</strain>
    </source>
</reference>
<evidence type="ECO:0000256" key="1">
    <source>
        <dbReference type="ARBA" id="ARBA00022729"/>
    </source>
</evidence>
<feature type="signal peptide" evidence="3">
    <location>
        <begin position="1"/>
        <end position="22"/>
    </location>
</feature>
<evidence type="ECO:0000313" key="6">
    <source>
        <dbReference type="Proteomes" id="UP000196655"/>
    </source>
</evidence>
<dbReference type="RefSeq" id="WP_088154887.1">
    <property type="nucleotide sequence ID" value="NZ_NHON01000073.1"/>
</dbReference>
<dbReference type="SUPFAM" id="SSF48230">
    <property type="entry name" value="Chondroitin AC/alginate lyase"/>
    <property type="match status" value="1"/>
</dbReference>
<evidence type="ECO:0000256" key="2">
    <source>
        <dbReference type="ARBA" id="ARBA00023239"/>
    </source>
</evidence>
<dbReference type="GO" id="GO:0042597">
    <property type="term" value="C:periplasmic space"/>
    <property type="evidence" value="ECO:0007669"/>
    <property type="project" value="InterPro"/>
</dbReference>
<keyword evidence="1 3" id="KW-0732">Signal</keyword>
<dbReference type="GO" id="GO:0016829">
    <property type="term" value="F:lyase activity"/>
    <property type="evidence" value="ECO:0007669"/>
    <property type="project" value="UniProtKB-KW"/>
</dbReference>
<dbReference type="Gene3D" id="1.50.10.100">
    <property type="entry name" value="Chondroitin AC/alginate lyase"/>
    <property type="match status" value="1"/>
</dbReference>
<dbReference type="InterPro" id="IPR008929">
    <property type="entry name" value="Chondroitin_lyas"/>
</dbReference>
<gene>
    <name evidence="5" type="ORF">BWR60_27160</name>
</gene>
<dbReference type="Proteomes" id="UP000196655">
    <property type="component" value="Unassembled WGS sequence"/>
</dbReference>
<dbReference type="EMBL" id="NHON01000073">
    <property type="protein sequence ID" value="OWJ63960.1"/>
    <property type="molecule type" value="Genomic_DNA"/>
</dbReference>
<keyword evidence="2 5" id="KW-0456">Lyase</keyword>
<accession>A0A211ZFD7</accession>
<organism evidence="5 6">
    <name type="scientific">Inquilinus limosus</name>
    <dbReference type="NCBI Taxonomy" id="171674"/>
    <lineage>
        <taxon>Bacteria</taxon>
        <taxon>Pseudomonadati</taxon>
        <taxon>Pseudomonadota</taxon>
        <taxon>Alphaproteobacteria</taxon>
        <taxon>Rhodospirillales</taxon>
        <taxon>Rhodospirillaceae</taxon>
        <taxon>Inquilinus</taxon>
    </lineage>
</organism>
<proteinExistence type="predicted"/>
<name>A0A211ZFD7_9PROT</name>
<evidence type="ECO:0000259" key="4">
    <source>
        <dbReference type="Pfam" id="PF05426"/>
    </source>
</evidence>
<dbReference type="Pfam" id="PF05426">
    <property type="entry name" value="Alginate_lyase"/>
    <property type="match status" value="1"/>
</dbReference>
<feature type="domain" description="Alginate lyase" evidence="4">
    <location>
        <begin position="70"/>
        <end position="354"/>
    </location>
</feature>
<dbReference type="AlphaFoldDB" id="A0A211ZFD7"/>